<dbReference type="RefSeq" id="WP_275566217.1">
    <property type="nucleotide sequence ID" value="NZ_JARGYC010000008.1"/>
</dbReference>
<sequence length="191" mass="20538">MKRLSILAALAVCATAHATAADEFRPALEAYLEAELRDWVNDPVLVAAIKAQNAMTTDYAQDRIDSLDQSWRNEVGSADTGIVADVIENEVADFLRDRLEASAGAIVEIFAMDARGLNVAATAPTSDYWQGDEAKFQETFLNGPDAVHFGDIEFDESSQSYLGQISVVITDPDDNTPIGAITVGVDAEALL</sequence>
<organism evidence="2 3">
    <name type="scientific">Psychromarinibacter sediminicola</name>
    <dbReference type="NCBI Taxonomy" id="3033385"/>
    <lineage>
        <taxon>Bacteria</taxon>
        <taxon>Pseudomonadati</taxon>
        <taxon>Pseudomonadota</taxon>
        <taxon>Alphaproteobacteria</taxon>
        <taxon>Rhodobacterales</taxon>
        <taxon>Paracoccaceae</taxon>
        <taxon>Psychromarinibacter</taxon>
    </lineage>
</organism>
<evidence type="ECO:0000256" key="1">
    <source>
        <dbReference type="SAM" id="SignalP"/>
    </source>
</evidence>
<evidence type="ECO:0000313" key="2">
    <source>
        <dbReference type="EMBL" id="MDF0600074.1"/>
    </source>
</evidence>
<name>A0AAE3NR09_9RHOB</name>
<evidence type="ECO:0000313" key="3">
    <source>
        <dbReference type="Proteomes" id="UP001220964"/>
    </source>
</evidence>
<reference evidence="2" key="1">
    <citation type="submission" date="2023-03" db="EMBL/GenBank/DDBJ databases">
        <title>Multiphase analysis and comparison of six strains from genera Psychromarinibacter, Lutimaribacter, and Maritimibacter, including a novel species: Psychromarinibacter sediminicola sp. nov.</title>
        <authorList>
            <person name="Wang Y.-H."/>
            <person name="Ye M.-Q."/>
            <person name="Du Z.-J."/>
        </authorList>
    </citation>
    <scope>NUCLEOTIDE SEQUENCE</scope>
    <source>
        <strain evidence="2">C21-152</strain>
    </source>
</reference>
<protein>
    <submittedName>
        <fullName evidence="2">Uncharacterized protein</fullName>
    </submittedName>
</protein>
<feature type="signal peptide" evidence="1">
    <location>
        <begin position="1"/>
        <end position="20"/>
    </location>
</feature>
<dbReference type="Proteomes" id="UP001220964">
    <property type="component" value="Unassembled WGS sequence"/>
</dbReference>
<proteinExistence type="predicted"/>
<gene>
    <name evidence="2" type="ORF">P1J78_04955</name>
</gene>
<keyword evidence="1" id="KW-0732">Signal</keyword>
<keyword evidence="3" id="KW-1185">Reference proteome</keyword>
<dbReference type="AlphaFoldDB" id="A0AAE3NR09"/>
<comment type="caution">
    <text evidence="2">The sequence shown here is derived from an EMBL/GenBank/DDBJ whole genome shotgun (WGS) entry which is preliminary data.</text>
</comment>
<feature type="chain" id="PRO_5042167471" evidence="1">
    <location>
        <begin position="21"/>
        <end position="191"/>
    </location>
</feature>
<dbReference type="EMBL" id="JARGYC010000008">
    <property type="protein sequence ID" value="MDF0600074.1"/>
    <property type="molecule type" value="Genomic_DNA"/>
</dbReference>
<accession>A0AAE3NR09</accession>